<sequence>MTKFADLDGSKHYFVLLRYDEEREILTLNKQGARLIWRFKDFHKLRDYGKEFNNEIGIAFSPKELEKYHLDNDGIYWYSVFVENENEMDTLSRINIEFKEVFMEEQEQVINMNIRNYFKGKASLDDLQNNDKELTDLTIKILMELLEKEMGKN</sequence>
<gene>
    <name evidence="1" type="ORF">LP114_040</name>
</gene>
<accession>A0A059T5C1</accession>
<organism evidence="1 2">
    <name type="scientific">Listeria phage LP-114</name>
    <dbReference type="NCBI Taxonomy" id="1458857"/>
    <lineage>
        <taxon>Viruses</taxon>
        <taxon>Duplodnaviria</taxon>
        <taxon>Heunggongvirae</taxon>
        <taxon>Uroviricota</taxon>
        <taxon>Caudoviricetes</taxon>
        <taxon>Homburgvirus</taxon>
        <taxon>Homburgvirus LP114</taxon>
    </lineage>
</organism>
<dbReference type="KEGG" id="vg:19736212"/>
<evidence type="ECO:0000313" key="2">
    <source>
        <dbReference type="Proteomes" id="UP000026991"/>
    </source>
</evidence>
<keyword evidence="2" id="KW-1185">Reference proteome</keyword>
<reference evidence="1 2" key="1">
    <citation type="journal article" date="2014" name="Appl. Environ. Microbiol.">
        <title>Comparative genomic and morphological analysis of Listeria phages isolated from farm environments.</title>
        <authorList>
            <person name="Denes T."/>
            <person name="Vongkamjan K."/>
            <person name="Ackermann H.W."/>
            <person name="Moreno Switt A.I."/>
            <person name="Wiedmann M."/>
            <person name="den Bakker H.C."/>
        </authorList>
    </citation>
    <scope>NUCLEOTIDE SEQUENCE [LARGE SCALE GENOMIC DNA]</scope>
</reference>
<dbReference type="EMBL" id="KJ094021">
    <property type="protein sequence ID" value="AHL18628.1"/>
    <property type="molecule type" value="Genomic_DNA"/>
</dbReference>
<protein>
    <submittedName>
        <fullName evidence="1">Uncharacterized protein</fullName>
    </submittedName>
</protein>
<dbReference type="RefSeq" id="YP_009045094.1">
    <property type="nucleotide sequence ID" value="NC_024392.1"/>
</dbReference>
<name>A0A059T5C1_9CAUD</name>
<proteinExistence type="predicted"/>
<evidence type="ECO:0000313" key="1">
    <source>
        <dbReference type="EMBL" id="AHL18628.1"/>
    </source>
</evidence>
<dbReference type="GeneID" id="19736212"/>
<dbReference type="Proteomes" id="UP000026991">
    <property type="component" value="Segment"/>
</dbReference>
<dbReference type="OrthoDB" id="11098at10239"/>